<keyword evidence="1" id="KW-0812">Transmembrane</keyword>
<organism evidence="2 3">
    <name type="scientific">Vitrella brassicaformis (strain CCMP3155)</name>
    <dbReference type="NCBI Taxonomy" id="1169540"/>
    <lineage>
        <taxon>Eukaryota</taxon>
        <taxon>Sar</taxon>
        <taxon>Alveolata</taxon>
        <taxon>Colpodellida</taxon>
        <taxon>Vitrellaceae</taxon>
        <taxon>Vitrella</taxon>
    </lineage>
</organism>
<keyword evidence="1" id="KW-1133">Transmembrane helix</keyword>
<evidence type="ECO:0000313" key="3">
    <source>
        <dbReference type="Proteomes" id="UP000041254"/>
    </source>
</evidence>
<dbReference type="Proteomes" id="UP000041254">
    <property type="component" value="Unassembled WGS sequence"/>
</dbReference>
<gene>
    <name evidence="2" type="ORF">Vbra_2388</name>
</gene>
<accession>A0A0G4H6V6</accession>
<dbReference type="EMBL" id="CDMY01001044">
    <property type="protein sequence ID" value="CEM39587.1"/>
    <property type="molecule type" value="Genomic_DNA"/>
</dbReference>
<evidence type="ECO:0000313" key="2">
    <source>
        <dbReference type="EMBL" id="CEM39587.1"/>
    </source>
</evidence>
<reference evidence="2 3" key="1">
    <citation type="submission" date="2014-11" db="EMBL/GenBank/DDBJ databases">
        <authorList>
            <person name="Zhu J."/>
            <person name="Qi W."/>
            <person name="Song R."/>
        </authorList>
    </citation>
    <scope>NUCLEOTIDE SEQUENCE [LARGE SCALE GENOMIC DNA]</scope>
</reference>
<feature type="transmembrane region" description="Helical" evidence="1">
    <location>
        <begin position="29"/>
        <end position="53"/>
    </location>
</feature>
<protein>
    <submittedName>
        <fullName evidence="2">Uncharacterized protein</fullName>
    </submittedName>
</protein>
<keyword evidence="1" id="KW-0472">Membrane</keyword>
<dbReference type="VEuPathDB" id="CryptoDB:Vbra_2388"/>
<keyword evidence="3" id="KW-1185">Reference proteome</keyword>
<sequence>MILFYITLGNILWVRFPFRQDVSEYSDKISMFGILIPISMVTMTIAGLAYCATTKVGLAFMQKRCKLLIQSRPRSNTL</sequence>
<name>A0A0G4H6V6_VITBC</name>
<dbReference type="InParanoid" id="A0A0G4H6V6"/>
<proteinExistence type="predicted"/>
<dbReference type="AlphaFoldDB" id="A0A0G4H6V6"/>
<evidence type="ECO:0000256" key="1">
    <source>
        <dbReference type="SAM" id="Phobius"/>
    </source>
</evidence>